<comment type="catalytic activity">
    <reaction evidence="9">
        <text>L-seryl-[protein] + ATP = O-phospho-L-seryl-[protein] + ADP + H(+)</text>
        <dbReference type="Rhea" id="RHEA:17989"/>
        <dbReference type="Rhea" id="RHEA-COMP:9863"/>
        <dbReference type="Rhea" id="RHEA-COMP:11604"/>
        <dbReference type="ChEBI" id="CHEBI:15378"/>
        <dbReference type="ChEBI" id="CHEBI:29999"/>
        <dbReference type="ChEBI" id="CHEBI:30616"/>
        <dbReference type="ChEBI" id="CHEBI:83421"/>
        <dbReference type="ChEBI" id="CHEBI:456216"/>
        <dbReference type="EC" id="2.7.11.1"/>
    </reaction>
</comment>
<protein>
    <recommendedName>
        <fullName evidence="2">non-specific serine/threonine protein kinase</fullName>
        <ecNumber evidence="2">2.7.11.1</ecNumber>
    </recommendedName>
</protein>
<evidence type="ECO:0000256" key="6">
    <source>
        <dbReference type="ARBA" id="ARBA00022777"/>
    </source>
</evidence>
<gene>
    <name evidence="13" type="ORF">E3N88_33060</name>
</gene>
<dbReference type="GO" id="GO:0006950">
    <property type="term" value="P:response to stress"/>
    <property type="evidence" value="ECO:0007669"/>
    <property type="project" value="UniProtKB-ARBA"/>
</dbReference>
<dbReference type="EC" id="2.7.11.1" evidence="2"/>
<evidence type="ECO:0000256" key="4">
    <source>
        <dbReference type="ARBA" id="ARBA00022679"/>
    </source>
</evidence>
<evidence type="ECO:0000256" key="2">
    <source>
        <dbReference type="ARBA" id="ARBA00012513"/>
    </source>
</evidence>
<dbReference type="InterPro" id="IPR055164">
    <property type="entry name" value="EDR1/CTR1/ARMC3-like_pept-like"/>
</dbReference>
<accession>A0A5N6MAC8</accession>
<dbReference type="InterPro" id="IPR017441">
    <property type="entry name" value="Protein_kinase_ATP_BS"/>
</dbReference>
<dbReference type="InterPro" id="IPR051681">
    <property type="entry name" value="Ser/Thr_Kinases-Pseudokinases"/>
</dbReference>
<dbReference type="InterPro" id="IPR008271">
    <property type="entry name" value="Ser/Thr_kinase_AS"/>
</dbReference>
<dbReference type="CDD" id="cd13999">
    <property type="entry name" value="STKc_MAP3K-like"/>
    <property type="match status" value="1"/>
</dbReference>
<comment type="similarity">
    <text evidence="1">Belongs to the protein kinase superfamily. TKL Ser/Thr protein kinase family. RAF subfamily.</text>
</comment>
<proteinExistence type="inferred from homology"/>
<feature type="binding site" evidence="10">
    <location>
        <position position="505"/>
    </location>
    <ligand>
        <name>ATP</name>
        <dbReference type="ChEBI" id="CHEBI:30616"/>
    </ligand>
</feature>
<dbReference type="PANTHER" id="PTHR44329:SF281">
    <property type="entry name" value="SERINE_THREONINE-PROTEIN KINASE CTR1"/>
    <property type="match status" value="1"/>
</dbReference>
<feature type="domain" description="Protein kinase" evidence="12">
    <location>
        <begin position="478"/>
        <end position="737"/>
    </location>
</feature>
<dbReference type="EMBL" id="SZYD01000016">
    <property type="protein sequence ID" value="KAD3337540.1"/>
    <property type="molecule type" value="Genomic_DNA"/>
</dbReference>
<name>A0A5N6MAC8_9ASTR</name>
<keyword evidence="3" id="KW-0723">Serine/threonine-protein kinase</keyword>
<comment type="catalytic activity">
    <reaction evidence="8">
        <text>L-threonyl-[protein] + ATP = O-phospho-L-threonyl-[protein] + ADP + H(+)</text>
        <dbReference type="Rhea" id="RHEA:46608"/>
        <dbReference type="Rhea" id="RHEA-COMP:11060"/>
        <dbReference type="Rhea" id="RHEA-COMP:11605"/>
        <dbReference type="ChEBI" id="CHEBI:15378"/>
        <dbReference type="ChEBI" id="CHEBI:30013"/>
        <dbReference type="ChEBI" id="CHEBI:30616"/>
        <dbReference type="ChEBI" id="CHEBI:61977"/>
        <dbReference type="ChEBI" id="CHEBI:456216"/>
        <dbReference type="EC" id="2.7.11.1"/>
    </reaction>
</comment>
<dbReference type="PRINTS" id="PR00109">
    <property type="entry name" value="TYRKINASE"/>
</dbReference>
<keyword evidence="7 10" id="KW-0067">ATP-binding</keyword>
<dbReference type="InterPro" id="IPR001245">
    <property type="entry name" value="Ser-Thr/Tyr_kinase_cat_dom"/>
</dbReference>
<evidence type="ECO:0000313" key="14">
    <source>
        <dbReference type="Proteomes" id="UP000326396"/>
    </source>
</evidence>
<evidence type="ECO:0000256" key="11">
    <source>
        <dbReference type="SAM" id="MobiDB-lite"/>
    </source>
</evidence>
<dbReference type="InterPro" id="IPR011009">
    <property type="entry name" value="Kinase-like_dom_sf"/>
</dbReference>
<dbReference type="OrthoDB" id="339325at2759"/>
<keyword evidence="14" id="KW-1185">Reference proteome</keyword>
<dbReference type="SUPFAM" id="SSF56112">
    <property type="entry name" value="Protein kinase-like (PK-like)"/>
    <property type="match status" value="1"/>
</dbReference>
<dbReference type="AlphaFoldDB" id="A0A5N6MAC8"/>
<evidence type="ECO:0000259" key="12">
    <source>
        <dbReference type="PROSITE" id="PS50011"/>
    </source>
</evidence>
<dbReference type="Gene3D" id="3.30.200.20">
    <property type="entry name" value="Phosphorylase Kinase, domain 1"/>
    <property type="match status" value="1"/>
</dbReference>
<dbReference type="PROSITE" id="PS50011">
    <property type="entry name" value="PROTEIN_KINASE_DOM"/>
    <property type="match status" value="1"/>
</dbReference>
<evidence type="ECO:0000256" key="9">
    <source>
        <dbReference type="ARBA" id="ARBA00048679"/>
    </source>
</evidence>
<dbReference type="FunFam" id="3.30.200.20:FF:000060">
    <property type="entry name" value="Serine/threonine-protein kinase isoform 1"/>
    <property type="match status" value="1"/>
</dbReference>
<dbReference type="GO" id="GO:0005524">
    <property type="term" value="F:ATP binding"/>
    <property type="evidence" value="ECO:0007669"/>
    <property type="project" value="UniProtKB-UniRule"/>
</dbReference>
<evidence type="ECO:0000256" key="10">
    <source>
        <dbReference type="PROSITE-ProRule" id="PRU10141"/>
    </source>
</evidence>
<evidence type="ECO:0000256" key="3">
    <source>
        <dbReference type="ARBA" id="ARBA00022527"/>
    </source>
</evidence>
<evidence type="ECO:0000256" key="8">
    <source>
        <dbReference type="ARBA" id="ARBA00047899"/>
    </source>
</evidence>
<feature type="region of interest" description="Disordered" evidence="11">
    <location>
        <begin position="12"/>
        <end position="32"/>
    </location>
</feature>
<dbReference type="Gene3D" id="1.10.510.10">
    <property type="entry name" value="Transferase(Phosphotransferase) domain 1"/>
    <property type="match status" value="1"/>
</dbReference>
<dbReference type="GO" id="GO:0004674">
    <property type="term" value="F:protein serine/threonine kinase activity"/>
    <property type="evidence" value="ECO:0007669"/>
    <property type="project" value="UniProtKB-KW"/>
</dbReference>
<dbReference type="Pfam" id="PF07714">
    <property type="entry name" value="PK_Tyr_Ser-Thr"/>
    <property type="match status" value="1"/>
</dbReference>
<dbReference type="FunFam" id="1.10.510.10:FF:000193">
    <property type="entry name" value="Serine/threonine-protein kinase CTR1"/>
    <property type="match status" value="1"/>
</dbReference>
<dbReference type="PANTHER" id="PTHR44329">
    <property type="entry name" value="SERINE/THREONINE-PROTEIN KINASE TNNI3K-RELATED"/>
    <property type="match status" value="1"/>
</dbReference>
<feature type="compositionally biased region" description="Low complexity" evidence="11">
    <location>
        <begin position="23"/>
        <end position="32"/>
    </location>
</feature>
<dbReference type="InterPro" id="IPR000719">
    <property type="entry name" value="Prot_kinase_dom"/>
</dbReference>
<keyword evidence="6" id="KW-0418">Kinase</keyword>
<dbReference type="Proteomes" id="UP000326396">
    <property type="component" value="Linkage Group LG6"/>
</dbReference>
<reference evidence="13 14" key="1">
    <citation type="submission" date="2019-05" db="EMBL/GenBank/DDBJ databases">
        <title>Mikania micrantha, genome provides insights into the molecular mechanism of rapid growth.</title>
        <authorList>
            <person name="Liu B."/>
        </authorList>
    </citation>
    <scope>NUCLEOTIDE SEQUENCE [LARGE SCALE GENOMIC DNA]</scope>
    <source>
        <strain evidence="13">NLD-2019</strain>
        <tissue evidence="13">Leaf</tissue>
    </source>
</reference>
<dbReference type="SMART" id="SM00220">
    <property type="entry name" value="S_TKc"/>
    <property type="match status" value="1"/>
</dbReference>
<evidence type="ECO:0000313" key="13">
    <source>
        <dbReference type="EMBL" id="KAD3337540.1"/>
    </source>
</evidence>
<organism evidence="13 14">
    <name type="scientific">Mikania micrantha</name>
    <name type="common">bitter vine</name>
    <dbReference type="NCBI Taxonomy" id="192012"/>
    <lineage>
        <taxon>Eukaryota</taxon>
        <taxon>Viridiplantae</taxon>
        <taxon>Streptophyta</taxon>
        <taxon>Embryophyta</taxon>
        <taxon>Tracheophyta</taxon>
        <taxon>Spermatophyta</taxon>
        <taxon>Magnoliopsida</taxon>
        <taxon>eudicotyledons</taxon>
        <taxon>Gunneridae</taxon>
        <taxon>Pentapetalae</taxon>
        <taxon>asterids</taxon>
        <taxon>campanulids</taxon>
        <taxon>Asterales</taxon>
        <taxon>Asteraceae</taxon>
        <taxon>Asteroideae</taxon>
        <taxon>Heliantheae alliance</taxon>
        <taxon>Eupatorieae</taxon>
        <taxon>Mikania</taxon>
    </lineage>
</organism>
<evidence type="ECO:0000256" key="7">
    <source>
        <dbReference type="ARBA" id="ARBA00022840"/>
    </source>
</evidence>
<sequence length="740" mass="82239">MIAKRSSYTLLSQIPDSQHPPASFSGGTSSTGFDLSKKNEIERFDTYLLNMTSDQSMQQNRQTAFPVSIVGLQRQSSESSYAESSLSGDYFDPSLSAAMTGGDDGFGGGGYSELKSWAKQTEEGYQLQLALALRLSSEAACADDPYLLDHVTDGSSTSRSSVSSAEALSHRFWANGCLSYFDKIPDGFYFIYGMDPYVWTVCSNPRESGQIPSLESLKSVTSGIESALGVTVIDRLTDPKLRELQSQIQSIYSVSVPTTEVVEQLARLVCNQMGGAALNGEDELVPLWRECSAELKKRLKSVTLSIGSLSVGLCRHRALLFKVLADTIDLPCRIAKGCKYCKRDDASSCLVRFGSKNRELLVDLIGNPGCLYEPDSLINGPYSISIFSPLRFPRSKNINSPVNFESLAKQYFIDCDSLNLVFEDPSTESHEDSCLQHMPEIRRTHDQSCVSLSDTRVEIMPDRTTVDVDVFDIPWTDMVLDDKIGEGSFGVVYRADWNGEDVAVKTLSLEQDFHPESINEFWREVAIMRRLQHPNIVLFMGVVTQPPHLSIVTEYLPRGSLFKLLHKNGPKKILDEQHRLRMALDVAKGMNYLHKRNPPIVHRDLKSPNLLVDKNYTVKVADFGLSRLKANTFLSSKSAAGTPQWMAPEVLNDDPSNEKSDVYSFGVILWELVTLQIPWSNLSAAQVVAAVGCKHKRLEIPHDVNRQVAALIEACWATEPSKRPSFSSIMKSLRPLIKPL</sequence>
<dbReference type="PROSITE" id="PS00108">
    <property type="entry name" value="PROTEIN_KINASE_ST"/>
    <property type="match status" value="1"/>
</dbReference>
<evidence type="ECO:0000256" key="5">
    <source>
        <dbReference type="ARBA" id="ARBA00022741"/>
    </source>
</evidence>
<dbReference type="PROSITE" id="PS00107">
    <property type="entry name" value="PROTEIN_KINASE_ATP"/>
    <property type="match status" value="1"/>
</dbReference>
<keyword evidence="5 10" id="KW-0547">Nucleotide-binding</keyword>
<dbReference type="Pfam" id="PF14381">
    <property type="entry name" value="EDR1_CTR1_ARMC3_pept"/>
    <property type="match status" value="1"/>
</dbReference>
<comment type="caution">
    <text evidence="13">The sequence shown here is derived from an EMBL/GenBank/DDBJ whole genome shotgun (WGS) entry which is preliminary data.</text>
</comment>
<keyword evidence="4" id="KW-0808">Transferase</keyword>
<evidence type="ECO:0000256" key="1">
    <source>
        <dbReference type="ARBA" id="ARBA00010507"/>
    </source>
</evidence>
<dbReference type="GO" id="GO:0010182">
    <property type="term" value="P:sugar mediated signaling pathway"/>
    <property type="evidence" value="ECO:0007669"/>
    <property type="project" value="UniProtKB-ARBA"/>
</dbReference>